<dbReference type="Gene3D" id="3.90.700.10">
    <property type="entry name" value="Succinate dehydrogenase/fumarate reductase flavoprotein, catalytic domain"/>
    <property type="match status" value="1"/>
</dbReference>
<dbReference type="PANTHER" id="PTHR43400:SF7">
    <property type="entry name" value="FAD-DEPENDENT OXIDOREDUCTASE 2 FAD BINDING DOMAIN-CONTAINING PROTEIN"/>
    <property type="match status" value="1"/>
</dbReference>
<evidence type="ECO:0000313" key="7">
    <source>
        <dbReference type="Proteomes" id="UP001597182"/>
    </source>
</evidence>
<comment type="caution">
    <text evidence="6">The sequence shown here is derived from an EMBL/GenBank/DDBJ whole genome shotgun (WGS) entry which is preliminary data.</text>
</comment>
<evidence type="ECO:0000256" key="1">
    <source>
        <dbReference type="ARBA" id="ARBA00001974"/>
    </source>
</evidence>
<keyword evidence="2" id="KW-0285">Flavoprotein</keyword>
<keyword evidence="7" id="KW-1185">Reference proteome</keyword>
<dbReference type="InterPro" id="IPR036188">
    <property type="entry name" value="FAD/NAD-bd_sf"/>
</dbReference>
<dbReference type="InterPro" id="IPR027477">
    <property type="entry name" value="Succ_DH/fumarate_Rdtase_cat_sf"/>
</dbReference>
<sequence>MAPDVAGMEFVEPSFGASVDGDGPPRLLLAQQEGAVVVNSSGDRFVDERADIKELGRACAAQPDGLAFQVFDQDVMNRSRATPAPRDFASALAAGLVRTAPTIDSLAGDLDLPVGALEASLVGFREGLDPTDRRSRLLTPPYYAFRCRAGLSSTYGGIRVDGRLRPVTPDGTPVPGLFAAGEVVGGFHGAGYINGSALGKAAVFGRVAGLGAAAGAGHV</sequence>
<evidence type="ECO:0000313" key="6">
    <source>
        <dbReference type="EMBL" id="MFD1238055.1"/>
    </source>
</evidence>
<feature type="domain" description="FAD-dependent oxidoreductase 2 FAD-binding" evidence="5">
    <location>
        <begin position="30"/>
        <end position="196"/>
    </location>
</feature>
<keyword evidence="3" id="KW-0274">FAD</keyword>
<evidence type="ECO:0000256" key="3">
    <source>
        <dbReference type="ARBA" id="ARBA00022827"/>
    </source>
</evidence>
<dbReference type="SUPFAM" id="SSF51905">
    <property type="entry name" value="FAD/NAD(P)-binding domain"/>
    <property type="match status" value="1"/>
</dbReference>
<evidence type="ECO:0000256" key="2">
    <source>
        <dbReference type="ARBA" id="ARBA00022630"/>
    </source>
</evidence>
<accession>A0ABW3VUH4</accession>
<gene>
    <name evidence="6" type="ORF">ACFQ34_32645</name>
</gene>
<dbReference type="Gene3D" id="3.50.50.60">
    <property type="entry name" value="FAD/NAD(P)-binding domain"/>
    <property type="match status" value="1"/>
</dbReference>
<reference evidence="7" key="1">
    <citation type="journal article" date="2019" name="Int. J. Syst. Evol. Microbiol.">
        <title>The Global Catalogue of Microorganisms (GCM) 10K type strain sequencing project: providing services to taxonomists for standard genome sequencing and annotation.</title>
        <authorList>
            <consortium name="The Broad Institute Genomics Platform"/>
            <consortium name="The Broad Institute Genome Sequencing Center for Infectious Disease"/>
            <person name="Wu L."/>
            <person name="Ma J."/>
        </authorList>
    </citation>
    <scope>NUCLEOTIDE SEQUENCE [LARGE SCALE GENOMIC DNA]</scope>
    <source>
        <strain evidence="7">CCUG 49018</strain>
    </source>
</reference>
<protein>
    <submittedName>
        <fullName evidence="6">FAD-binding protein</fullName>
    </submittedName>
</protein>
<evidence type="ECO:0000259" key="5">
    <source>
        <dbReference type="Pfam" id="PF00890"/>
    </source>
</evidence>
<dbReference type="Pfam" id="PF00890">
    <property type="entry name" value="FAD_binding_2"/>
    <property type="match status" value="1"/>
</dbReference>
<keyword evidence="4" id="KW-0560">Oxidoreductase</keyword>
<dbReference type="InterPro" id="IPR003953">
    <property type="entry name" value="FAD-dep_OxRdtase_2_FAD-bd"/>
</dbReference>
<proteinExistence type="predicted"/>
<dbReference type="InterPro" id="IPR050315">
    <property type="entry name" value="FAD-oxidoreductase_2"/>
</dbReference>
<name>A0ABW3VUH4_9PSEU</name>
<dbReference type="Proteomes" id="UP001597182">
    <property type="component" value="Unassembled WGS sequence"/>
</dbReference>
<evidence type="ECO:0000256" key="4">
    <source>
        <dbReference type="ARBA" id="ARBA00023002"/>
    </source>
</evidence>
<dbReference type="EMBL" id="JBHTMB010000331">
    <property type="protein sequence ID" value="MFD1238055.1"/>
    <property type="molecule type" value="Genomic_DNA"/>
</dbReference>
<dbReference type="PANTHER" id="PTHR43400">
    <property type="entry name" value="FUMARATE REDUCTASE"/>
    <property type="match status" value="1"/>
</dbReference>
<comment type="cofactor">
    <cofactor evidence="1">
        <name>FAD</name>
        <dbReference type="ChEBI" id="CHEBI:57692"/>
    </cofactor>
</comment>
<dbReference type="SUPFAM" id="SSF56425">
    <property type="entry name" value="Succinate dehydrogenase/fumarate reductase flavoprotein, catalytic domain"/>
    <property type="match status" value="1"/>
</dbReference>
<organism evidence="6 7">
    <name type="scientific">Pseudonocardia benzenivorans</name>
    <dbReference type="NCBI Taxonomy" id="228005"/>
    <lineage>
        <taxon>Bacteria</taxon>
        <taxon>Bacillati</taxon>
        <taxon>Actinomycetota</taxon>
        <taxon>Actinomycetes</taxon>
        <taxon>Pseudonocardiales</taxon>
        <taxon>Pseudonocardiaceae</taxon>
        <taxon>Pseudonocardia</taxon>
    </lineage>
</organism>